<proteinExistence type="predicted"/>
<keyword evidence="2" id="KW-0539">Nucleus</keyword>
<dbReference type="Gene3D" id="1.10.10.60">
    <property type="entry name" value="Homeodomain-like"/>
    <property type="match status" value="2"/>
</dbReference>
<dbReference type="KEGG" id="ela:UCREL1_3436"/>
<accession>M7SZ11</accession>
<reference evidence="6" key="1">
    <citation type="journal article" date="2013" name="Genome Announc.">
        <title>Draft genome sequence of the grapevine dieback fungus Eutypa lata UCR-EL1.</title>
        <authorList>
            <person name="Blanco-Ulate B."/>
            <person name="Rolshausen P.E."/>
            <person name="Cantu D."/>
        </authorList>
    </citation>
    <scope>NUCLEOTIDE SEQUENCE [LARGE SCALE GENOMIC DNA]</scope>
    <source>
        <strain evidence="6">UCR-EL1</strain>
    </source>
</reference>
<dbReference type="Proteomes" id="UP000012174">
    <property type="component" value="Unassembled WGS sequence"/>
</dbReference>
<dbReference type="GO" id="GO:0003677">
    <property type="term" value="F:DNA binding"/>
    <property type="evidence" value="ECO:0007669"/>
    <property type="project" value="UniProtKB-KW"/>
</dbReference>
<dbReference type="HOGENOM" id="CLU_891681_0_0_1"/>
<dbReference type="SUPFAM" id="SSF46689">
    <property type="entry name" value="Homeodomain-like"/>
    <property type="match status" value="2"/>
</dbReference>
<dbReference type="eggNOG" id="KOG3105">
    <property type="taxonomic scope" value="Eukaryota"/>
</dbReference>
<protein>
    <recommendedName>
        <fullName evidence="4">HTH CENPB-type domain-containing protein</fullName>
    </recommendedName>
</protein>
<feature type="region of interest" description="Disordered" evidence="3">
    <location>
        <begin position="166"/>
        <end position="185"/>
    </location>
</feature>
<dbReference type="Pfam" id="PF05225">
    <property type="entry name" value="HTH_psq"/>
    <property type="match status" value="2"/>
</dbReference>
<evidence type="ECO:0000256" key="1">
    <source>
        <dbReference type="ARBA" id="ARBA00023125"/>
    </source>
</evidence>
<name>M7SZ11_EUTLA</name>
<dbReference type="AlphaFoldDB" id="M7SZ11"/>
<evidence type="ECO:0000313" key="5">
    <source>
        <dbReference type="EMBL" id="EMR69547.1"/>
    </source>
</evidence>
<dbReference type="OrthoDB" id="5396311at2759"/>
<feature type="domain" description="HTH CENPB-type" evidence="4">
    <location>
        <begin position="183"/>
        <end position="264"/>
    </location>
</feature>
<dbReference type="PROSITE" id="PS51253">
    <property type="entry name" value="HTH_CENPB"/>
    <property type="match status" value="1"/>
</dbReference>
<evidence type="ECO:0000256" key="3">
    <source>
        <dbReference type="SAM" id="MobiDB-lite"/>
    </source>
</evidence>
<dbReference type="InterPro" id="IPR009057">
    <property type="entry name" value="Homeodomain-like_sf"/>
</dbReference>
<dbReference type="InterPro" id="IPR006600">
    <property type="entry name" value="HTH_CenpB_DNA-bd_dom"/>
</dbReference>
<sequence>MDPQFNTGGGGLTMPPLPPPPQPPQPPPPQQQQQQRPIGGNPRYGVKYRAYTDEDMRKAAHAILDEGMSLRRASMTFNVPKTTLAERMGDKRPRLVPPSQPPATAIANRNGNGSSGSSTIRGGADGNKKRPPPPTRYTWTEAEMEQAVEAVQAGGESVREVARRFGVPPSNLNSRTRGRQPKDLKGEVSRLTLKQESLLADWASAQGALGFPPSKDEVYDLAERVMRKTAADGGSGGGGGDNNKKLGKQWIGHWMRRWPNVEVLDWKSKQGRPEANRTEKRVPDLFDQAHFAVIGDGEQLRQAPAG</sequence>
<dbReference type="EMBL" id="KB706060">
    <property type="protein sequence ID" value="EMR69547.1"/>
    <property type="molecule type" value="Genomic_DNA"/>
</dbReference>
<gene>
    <name evidence="5" type="ORF">UCREL1_3436</name>
</gene>
<keyword evidence="1" id="KW-0238">DNA-binding</keyword>
<feature type="region of interest" description="Disordered" evidence="3">
    <location>
        <begin position="82"/>
        <end position="135"/>
    </location>
</feature>
<dbReference type="OMA" id="HITALEW"/>
<feature type="compositionally biased region" description="Low complexity" evidence="3">
    <location>
        <begin position="105"/>
        <end position="122"/>
    </location>
</feature>
<feature type="compositionally biased region" description="Pro residues" evidence="3">
    <location>
        <begin position="15"/>
        <end position="30"/>
    </location>
</feature>
<organism evidence="5 6">
    <name type="scientific">Eutypa lata (strain UCR-EL1)</name>
    <name type="common">Grapevine dieback disease fungus</name>
    <name type="synonym">Eutypa armeniacae</name>
    <dbReference type="NCBI Taxonomy" id="1287681"/>
    <lineage>
        <taxon>Eukaryota</taxon>
        <taxon>Fungi</taxon>
        <taxon>Dikarya</taxon>
        <taxon>Ascomycota</taxon>
        <taxon>Pezizomycotina</taxon>
        <taxon>Sordariomycetes</taxon>
        <taxon>Xylariomycetidae</taxon>
        <taxon>Xylariales</taxon>
        <taxon>Diatrypaceae</taxon>
        <taxon>Eutypa</taxon>
    </lineage>
</organism>
<feature type="region of interest" description="Disordered" evidence="3">
    <location>
        <begin position="1"/>
        <end position="46"/>
    </location>
</feature>
<evidence type="ECO:0000259" key="4">
    <source>
        <dbReference type="PROSITE" id="PS51253"/>
    </source>
</evidence>
<keyword evidence="6" id="KW-1185">Reference proteome</keyword>
<evidence type="ECO:0000256" key="2">
    <source>
        <dbReference type="ARBA" id="ARBA00023242"/>
    </source>
</evidence>
<dbReference type="InterPro" id="IPR007889">
    <property type="entry name" value="HTH_Psq"/>
</dbReference>
<evidence type="ECO:0000313" key="6">
    <source>
        <dbReference type="Proteomes" id="UP000012174"/>
    </source>
</evidence>